<protein>
    <submittedName>
        <fullName evidence="1">Uncharacterized protein</fullName>
    </submittedName>
</protein>
<gene>
    <name evidence="1" type="ORF">SDC9_178207</name>
</gene>
<reference evidence="1" key="1">
    <citation type="submission" date="2019-08" db="EMBL/GenBank/DDBJ databases">
        <authorList>
            <person name="Kucharzyk K."/>
            <person name="Murdoch R.W."/>
            <person name="Higgins S."/>
            <person name="Loffler F."/>
        </authorList>
    </citation>
    <scope>NUCLEOTIDE SEQUENCE</scope>
</reference>
<name>A0A645GWU8_9ZZZZ</name>
<proteinExistence type="predicted"/>
<evidence type="ECO:0000313" key="1">
    <source>
        <dbReference type="EMBL" id="MPN30736.1"/>
    </source>
</evidence>
<dbReference type="Gene3D" id="2.40.420.20">
    <property type="match status" value="1"/>
</dbReference>
<comment type="caution">
    <text evidence="1">The sequence shown here is derived from an EMBL/GenBank/DDBJ whole genome shotgun (WGS) entry which is preliminary data.</text>
</comment>
<dbReference type="EMBL" id="VSSQ01081964">
    <property type="protein sequence ID" value="MPN30736.1"/>
    <property type="molecule type" value="Genomic_DNA"/>
</dbReference>
<sequence>MSTFPVVVKVDNFGGQLMSGMYVTYSFVASQSENCLMIPIQCVRYITDEAGNPATVVFVQAAQKPDNAVTLSAEAQVDLPEGYYAVPVVTGLSDTYSIEITEGLQEGDTVFTNYETQQSNSWG</sequence>
<dbReference type="AlphaFoldDB" id="A0A645GWU8"/>
<accession>A0A645GWU8</accession>
<organism evidence="1">
    <name type="scientific">bioreactor metagenome</name>
    <dbReference type="NCBI Taxonomy" id="1076179"/>
    <lineage>
        <taxon>unclassified sequences</taxon>
        <taxon>metagenomes</taxon>
        <taxon>ecological metagenomes</taxon>
    </lineage>
</organism>